<proteinExistence type="predicted"/>
<accession>A0AB39CCA6</accession>
<sequence>MNLQKGEYDLAFVKCMAEVTQVTNEATRKAFMRWSHIVERWFDTQPPRRTQVELSPLYTYKMENLFINKKLHRCLVITHEHNGQQLFLAVDWDKSFDVKPFFQGRIPRERQLDCCTFHISGQPAWLFDPKELFLEAGREGV</sequence>
<dbReference type="EMBL" id="PQ015378">
    <property type="protein sequence ID" value="XDJ14558.1"/>
    <property type="molecule type" value="Genomic_DNA"/>
</dbReference>
<reference evidence="1" key="1">
    <citation type="submission" date="2024-07" db="EMBL/GenBank/DDBJ databases">
        <authorList>
            <person name="Bringhurst R.M."/>
            <person name="Homer T.E."/>
        </authorList>
    </citation>
    <scope>NUCLEOTIDE SEQUENCE</scope>
</reference>
<protein>
    <submittedName>
        <fullName evidence="1">Uncharacterized protein</fullName>
    </submittedName>
</protein>
<organism evidence="1">
    <name type="scientific">Pseudomonas phage RVTF4</name>
    <dbReference type="NCBI Taxonomy" id="3236931"/>
    <lineage>
        <taxon>Viruses</taxon>
    </lineage>
</organism>
<evidence type="ECO:0000313" key="1">
    <source>
        <dbReference type="EMBL" id="XDJ14558.1"/>
    </source>
</evidence>
<name>A0AB39CCA6_9VIRU</name>